<comment type="caution">
    <text evidence="1">The sequence shown here is derived from an EMBL/GenBank/DDBJ whole genome shotgun (WGS) entry which is preliminary data.</text>
</comment>
<gene>
    <name evidence="1" type="primary">Necator_chrIV.g14860</name>
    <name evidence="1" type="ORF">RB195_001565</name>
</gene>
<reference evidence="1 2" key="1">
    <citation type="submission" date="2023-08" db="EMBL/GenBank/DDBJ databases">
        <title>A Necator americanus chromosomal reference genome.</title>
        <authorList>
            <person name="Ilik V."/>
            <person name="Petrzelkova K.J."/>
            <person name="Pardy F."/>
            <person name="Fuh T."/>
            <person name="Niatou-Singa F.S."/>
            <person name="Gouil Q."/>
            <person name="Baker L."/>
            <person name="Ritchie M.E."/>
            <person name="Jex A.R."/>
            <person name="Gazzola D."/>
            <person name="Li H."/>
            <person name="Toshio Fujiwara R."/>
            <person name="Zhan B."/>
            <person name="Aroian R.V."/>
            <person name="Pafco B."/>
            <person name="Schwarz E.M."/>
        </authorList>
    </citation>
    <scope>NUCLEOTIDE SEQUENCE [LARGE SCALE GENOMIC DNA]</scope>
    <source>
        <strain evidence="1 2">Aroian</strain>
        <tissue evidence="1">Whole animal</tissue>
    </source>
</reference>
<proteinExistence type="predicted"/>
<evidence type="ECO:0000313" key="2">
    <source>
        <dbReference type="Proteomes" id="UP001303046"/>
    </source>
</evidence>
<protein>
    <submittedName>
        <fullName evidence="1">Uncharacterized protein</fullName>
    </submittedName>
</protein>
<dbReference type="Proteomes" id="UP001303046">
    <property type="component" value="Unassembled WGS sequence"/>
</dbReference>
<accession>A0ABR1DGC0</accession>
<keyword evidence="2" id="KW-1185">Reference proteome</keyword>
<evidence type="ECO:0000313" key="1">
    <source>
        <dbReference type="EMBL" id="KAK6749026.1"/>
    </source>
</evidence>
<name>A0ABR1DGC0_NECAM</name>
<organism evidence="1 2">
    <name type="scientific">Necator americanus</name>
    <name type="common">Human hookworm</name>
    <dbReference type="NCBI Taxonomy" id="51031"/>
    <lineage>
        <taxon>Eukaryota</taxon>
        <taxon>Metazoa</taxon>
        <taxon>Ecdysozoa</taxon>
        <taxon>Nematoda</taxon>
        <taxon>Chromadorea</taxon>
        <taxon>Rhabditida</taxon>
        <taxon>Rhabditina</taxon>
        <taxon>Rhabditomorpha</taxon>
        <taxon>Strongyloidea</taxon>
        <taxon>Ancylostomatidae</taxon>
        <taxon>Bunostominae</taxon>
        <taxon>Necator</taxon>
    </lineage>
</organism>
<sequence length="97" mass="10615">MWVSTVPYKAFSPKTMPKTGIEVVSPRPQQTTQNVGLTVPYKAFSPKTMPKTGIEPVSPRPQRGVLTTILLGQKYLNNVSPRPQRGVLTTILLGPKA</sequence>
<dbReference type="EMBL" id="JAVFWL010000004">
    <property type="protein sequence ID" value="KAK6749026.1"/>
    <property type="molecule type" value="Genomic_DNA"/>
</dbReference>